<dbReference type="InterPro" id="IPR029016">
    <property type="entry name" value="GAF-like_dom_sf"/>
</dbReference>
<protein>
    <submittedName>
        <fullName evidence="2">GAF domain-containing protein</fullName>
    </submittedName>
</protein>
<dbReference type="AlphaFoldDB" id="A0A6H1TYR7"/>
<name>A0A6H1TYR7_9CYAN</name>
<organism evidence="2 3">
    <name type="scientific">Oxynema aestuarii AP17</name>
    <dbReference type="NCBI Taxonomy" id="2064643"/>
    <lineage>
        <taxon>Bacteria</taxon>
        <taxon>Bacillati</taxon>
        <taxon>Cyanobacteriota</taxon>
        <taxon>Cyanophyceae</taxon>
        <taxon>Oscillatoriophycideae</taxon>
        <taxon>Oscillatoriales</taxon>
        <taxon>Oscillatoriaceae</taxon>
        <taxon>Oxynema</taxon>
        <taxon>Oxynema aestuarii</taxon>
    </lineage>
</organism>
<keyword evidence="3" id="KW-1185">Reference proteome</keyword>
<dbReference type="RefSeq" id="WP_168569873.1">
    <property type="nucleotide sequence ID" value="NZ_CP051167.1"/>
</dbReference>
<feature type="domain" description="Phytochrome chromophore attachment site" evidence="1">
    <location>
        <begin position="18"/>
        <end position="154"/>
    </location>
</feature>
<dbReference type="EMBL" id="CP051167">
    <property type="protein sequence ID" value="QIZ71721.1"/>
    <property type="molecule type" value="Genomic_DNA"/>
</dbReference>
<evidence type="ECO:0000313" key="3">
    <source>
        <dbReference type="Proteomes" id="UP000500857"/>
    </source>
</evidence>
<dbReference type="Pfam" id="PF01590">
    <property type="entry name" value="GAF"/>
    <property type="match status" value="1"/>
</dbReference>
<dbReference type="Gene3D" id="3.30.450.40">
    <property type="match status" value="1"/>
</dbReference>
<dbReference type="InterPro" id="IPR016132">
    <property type="entry name" value="Phyto_chromo_attachment"/>
</dbReference>
<dbReference type="Proteomes" id="UP000500857">
    <property type="component" value="Chromosome"/>
</dbReference>
<dbReference type="PROSITE" id="PS50046">
    <property type="entry name" value="PHYTOCHROME_2"/>
    <property type="match status" value="1"/>
</dbReference>
<dbReference type="KEGG" id="oxy:HCG48_14965"/>
<dbReference type="SMART" id="SM00065">
    <property type="entry name" value="GAF"/>
    <property type="match status" value="1"/>
</dbReference>
<gene>
    <name evidence="2" type="ORF">HCG48_14965</name>
</gene>
<evidence type="ECO:0000313" key="2">
    <source>
        <dbReference type="EMBL" id="QIZ71721.1"/>
    </source>
</evidence>
<dbReference type="SUPFAM" id="SSF55781">
    <property type="entry name" value="GAF domain-like"/>
    <property type="match status" value="1"/>
</dbReference>
<dbReference type="InterPro" id="IPR003018">
    <property type="entry name" value="GAF"/>
</dbReference>
<proteinExistence type="predicted"/>
<reference evidence="2 3" key="1">
    <citation type="submission" date="2020-04" db="EMBL/GenBank/DDBJ databases">
        <authorList>
            <person name="Basu S."/>
            <person name="Maruthanayagam V."/>
            <person name="Chakraborty S."/>
            <person name="Pramanik A."/>
            <person name="Mukherjee J."/>
            <person name="Brink B."/>
        </authorList>
    </citation>
    <scope>NUCLEOTIDE SEQUENCE [LARGE SCALE GENOMIC DNA]</scope>
    <source>
        <strain evidence="2 3">AP17</strain>
    </source>
</reference>
<sequence>MHDSSLRRIANRLTKTLNCDVFIKQTLEHLRTALHVDRVILYYFYSQWRGQITCEAIAKPQFSIVGQRGPDDCFDDGYAALYAAGRVRAISNIETEDIDPCHRDLLLEFHVKANLVVPILTEKGLWGLLIAHQCQATKEWSSQEIEIMQKNARKLAEAAVIRES</sequence>
<evidence type="ECO:0000259" key="1">
    <source>
        <dbReference type="PROSITE" id="PS50046"/>
    </source>
</evidence>
<accession>A0A6H1TYR7</accession>